<dbReference type="OrthoDB" id="408631at2759"/>
<dbReference type="InterPro" id="IPR050300">
    <property type="entry name" value="GDXG_lipolytic_enzyme"/>
</dbReference>
<dbReference type="InterPro" id="IPR013094">
    <property type="entry name" value="AB_hydrolase_3"/>
</dbReference>
<dbReference type="STRING" id="2060906.A0A0H1BGX4"/>
<keyword evidence="4" id="KW-1185">Reference proteome</keyword>
<proteinExistence type="predicted"/>
<feature type="domain" description="Alpha/beta hydrolase fold-3" evidence="2">
    <location>
        <begin position="8"/>
        <end position="105"/>
    </location>
</feature>
<organism evidence="3 4">
    <name type="scientific">Blastomyces silverae</name>
    <dbReference type="NCBI Taxonomy" id="2060906"/>
    <lineage>
        <taxon>Eukaryota</taxon>
        <taxon>Fungi</taxon>
        <taxon>Dikarya</taxon>
        <taxon>Ascomycota</taxon>
        <taxon>Pezizomycotina</taxon>
        <taxon>Eurotiomycetes</taxon>
        <taxon>Eurotiomycetidae</taxon>
        <taxon>Onygenales</taxon>
        <taxon>Ajellomycetaceae</taxon>
        <taxon>Blastomyces</taxon>
    </lineage>
</organism>
<evidence type="ECO:0000313" key="4">
    <source>
        <dbReference type="Proteomes" id="UP000053573"/>
    </source>
</evidence>
<dbReference type="InterPro" id="IPR029058">
    <property type="entry name" value="AB_hydrolase_fold"/>
</dbReference>
<accession>A0A0H1BGX4</accession>
<protein>
    <submittedName>
        <fullName evidence="3">Triacylglycerol lipase</fullName>
    </submittedName>
</protein>
<sequence length="129" mass="14572">MDNTADVSNNTSYRDYEHIPALPAAKMLWYRHHYLPQKSDWADPEASPLFYPDDSPTWAGVPPAIIMVGELDVLRSEGEKYAEKLKKSGVHYDLHVMEGMPHPFLAMDGVLQAGKDSITYMVEGCNKFL</sequence>
<dbReference type="PANTHER" id="PTHR48081">
    <property type="entry name" value="AB HYDROLASE SUPERFAMILY PROTEIN C4A8.06C"/>
    <property type="match status" value="1"/>
</dbReference>
<gene>
    <name evidence="3" type="ORF">EMPG_14284</name>
</gene>
<evidence type="ECO:0000256" key="1">
    <source>
        <dbReference type="ARBA" id="ARBA00022801"/>
    </source>
</evidence>
<dbReference type="PANTHER" id="PTHR48081:SF8">
    <property type="entry name" value="ALPHA_BETA HYDROLASE FOLD-3 DOMAIN-CONTAINING PROTEIN-RELATED"/>
    <property type="match status" value="1"/>
</dbReference>
<dbReference type="SUPFAM" id="SSF53474">
    <property type="entry name" value="alpha/beta-Hydrolases"/>
    <property type="match status" value="1"/>
</dbReference>
<name>A0A0H1BGX4_9EURO</name>
<evidence type="ECO:0000313" key="3">
    <source>
        <dbReference type="EMBL" id="KLJ10338.1"/>
    </source>
</evidence>
<dbReference type="Gene3D" id="3.40.50.1820">
    <property type="entry name" value="alpha/beta hydrolase"/>
    <property type="match status" value="1"/>
</dbReference>
<dbReference type="AlphaFoldDB" id="A0A0H1BGX4"/>
<dbReference type="EMBL" id="LDEV01002072">
    <property type="protein sequence ID" value="KLJ10338.1"/>
    <property type="molecule type" value="Genomic_DNA"/>
</dbReference>
<keyword evidence="1" id="KW-0378">Hydrolase</keyword>
<evidence type="ECO:0000259" key="2">
    <source>
        <dbReference type="Pfam" id="PF07859"/>
    </source>
</evidence>
<dbReference type="GO" id="GO:0016787">
    <property type="term" value="F:hydrolase activity"/>
    <property type="evidence" value="ECO:0007669"/>
    <property type="project" value="UniProtKB-KW"/>
</dbReference>
<comment type="caution">
    <text evidence="3">The sequence shown here is derived from an EMBL/GenBank/DDBJ whole genome shotgun (WGS) entry which is preliminary data.</text>
</comment>
<reference evidence="4" key="1">
    <citation type="journal article" date="2015" name="PLoS Genet.">
        <title>The dynamic genome and transcriptome of the human fungal pathogen Blastomyces and close relative Emmonsia.</title>
        <authorList>
            <person name="Munoz J.F."/>
            <person name="Gauthier G.M."/>
            <person name="Desjardins C.A."/>
            <person name="Gallo J.E."/>
            <person name="Holder J."/>
            <person name="Sullivan T.D."/>
            <person name="Marty A.J."/>
            <person name="Carmen J.C."/>
            <person name="Chen Z."/>
            <person name="Ding L."/>
            <person name="Gujja S."/>
            <person name="Magrini V."/>
            <person name="Misas E."/>
            <person name="Mitreva M."/>
            <person name="Priest M."/>
            <person name="Saif S."/>
            <person name="Whiston E.A."/>
            <person name="Young S."/>
            <person name="Zeng Q."/>
            <person name="Goldman W.E."/>
            <person name="Mardis E.R."/>
            <person name="Taylor J.W."/>
            <person name="McEwen J.G."/>
            <person name="Clay O.K."/>
            <person name="Klein B.S."/>
            <person name="Cuomo C.A."/>
        </authorList>
    </citation>
    <scope>NUCLEOTIDE SEQUENCE [LARGE SCALE GENOMIC DNA]</scope>
    <source>
        <strain evidence="4">UAMH 139</strain>
    </source>
</reference>
<dbReference type="Proteomes" id="UP000053573">
    <property type="component" value="Unassembled WGS sequence"/>
</dbReference>
<dbReference type="Pfam" id="PF07859">
    <property type="entry name" value="Abhydrolase_3"/>
    <property type="match status" value="1"/>
</dbReference>